<dbReference type="EMBL" id="WNTK01001028">
    <property type="protein sequence ID" value="KAG9468153.1"/>
    <property type="molecule type" value="Genomic_DNA"/>
</dbReference>
<proteinExistence type="predicted"/>
<evidence type="ECO:0000256" key="4">
    <source>
        <dbReference type="ARBA" id="ARBA00022692"/>
    </source>
</evidence>
<evidence type="ECO:0000256" key="3">
    <source>
        <dbReference type="ARBA" id="ARBA00022606"/>
    </source>
</evidence>
<feature type="transmembrane region" description="Helical" evidence="12">
    <location>
        <begin position="233"/>
        <end position="255"/>
    </location>
</feature>
<feature type="transmembrane region" description="Helical" evidence="12">
    <location>
        <begin position="59"/>
        <end position="78"/>
    </location>
</feature>
<evidence type="ECO:0000256" key="7">
    <source>
        <dbReference type="ARBA" id="ARBA00023040"/>
    </source>
</evidence>
<gene>
    <name evidence="14" type="ORF">GDO78_013653</name>
</gene>
<dbReference type="SUPFAM" id="SSF81321">
    <property type="entry name" value="Family A G protein-coupled receptor-like"/>
    <property type="match status" value="1"/>
</dbReference>
<evidence type="ECO:0000313" key="15">
    <source>
        <dbReference type="Proteomes" id="UP000770717"/>
    </source>
</evidence>
<dbReference type="Gene3D" id="1.20.1070.10">
    <property type="entry name" value="Rhodopsin 7-helix transmembrane proteins"/>
    <property type="match status" value="1"/>
</dbReference>
<evidence type="ECO:0000256" key="2">
    <source>
        <dbReference type="ARBA" id="ARBA00022475"/>
    </source>
</evidence>
<organism evidence="14 15">
    <name type="scientific">Eleutherodactylus coqui</name>
    <name type="common">Puerto Rican coqui</name>
    <dbReference type="NCBI Taxonomy" id="57060"/>
    <lineage>
        <taxon>Eukaryota</taxon>
        <taxon>Metazoa</taxon>
        <taxon>Chordata</taxon>
        <taxon>Craniata</taxon>
        <taxon>Vertebrata</taxon>
        <taxon>Euteleostomi</taxon>
        <taxon>Amphibia</taxon>
        <taxon>Batrachia</taxon>
        <taxon>Anura</taxon>
        <taxon>Neobatrachia</taxon>
        <taxon>Hyloidea</taxon>
        <taxon>Eleutherodactylidae</taxon>
        <taxon>Eleutherodactylinae</taxon>
        <taxon>Eleutherodactylus</taxon>
        <taxon>Eleutherodactylus</taxon>
    </lineage>
</organism>
<reference evidence="14" key="1">
    <citation type="thesis" date="2020" institute="ProQuest LLC" country="789 East Eisenhower Parkway, Ann Arbor, MI, USA">
        <title>Comparative Genomics and Chromosome Evolution.</title>
        <authorList>
            <person name="Mudd A.B."/>
        </authorList>
    </citation>
    <scope>NUCLEOTIDE SEQUENCE</scope>
    <source>
        <strain evidence="14">HN-11 Male</strain>
        <tissue evidence="14">Kidney and liver</tissue>
    </source>
</reference>
<dbReference type="PRINTS" id="PR00245">
    <property type="entry name" value="OLFACTORYR"/>
</dbReference>
<dbReference type="InterPro" id="IPR000276">
    <property type="entry name" value="GPCR_Rhodpsn"/>
</dbReference>
<dbReference type="PROSITE" id="PS50262">
    <property type="entry name" value="G_PROTEIN_RECEP_F1_2"/>
    <property type="match status" value="1"/>
</dbReference>
<keyword evidence="10" id="KW-0325">Glycoprotein</keyword>
<feature type="transmembrane region" description="Helical" evidence="12">
    <location>
        <begin position="138"/>
        <end position="161"/>
    </location>
</feature>
<evidence type="ECO:0000256" key="6">
    <source>
        <dbReference type="ARBA" id="ARBA00022989"/>
    </source>
</evidence>
<accession>A0A8J6JLS9</accession>
<evidence type="ECO:0000256" key="1">
    <source>
        <dbReference type="ARBA" id="ARBA00004651"/>
    </source>
</evidence>
<dbReference type="InterPro" id="IPR047132">
    <property type="entry name" value="Olfact_rcpt_6C-like"/>
</dbReference>
<keyword evidence="8 12" id="KW-0472">Membrane</keyword>
<keyword evidence="7" id="KW-0297">G-protein coupled receptor</keyword>
<keyword evidence="4 12" id="KW-0812">Transmembrane</keyword>
<evidence type="ECO:0000256" key="9">
    <source>
        <dbReference type="ARBA" id="ARBA00023170"/>
    </source>
</evidence>
<dbReference type="PANTHER" id="PTHR26454">
    <property type="entry name" value="OLFACTORY RECEPTOR"/>
    <property type="match status" value="1"/>
</dbReference>
<dbReference type="PRINTS" id="PR00237">
    <property type="entry name" value="GPCRRHODOPSN"/>
</dbReference>
<keyword evidence="15" id="KW-1185">Reference proteome</keyword>
<dbReference type="Pfam" id="PF13853">
    <property type="entry name" value="7tm_4"/>
    <property type="match status" value="1"/>
</dbReference>
<keyword evidence="3" id="KW-0716">Sensory transduction</keyword>
<keyword evidence="11" id="KW-0807">Transducer</keyword>
<dbReference type="GO" id="GO:0004930">
    <property type="term" value="F:G protein-coupled receptor activity"/>
    <property type="evidence" value="ECO:0007669"/>
    <property type="project" value="UniProtKB-KW"/>
</dbReference>
<evidence type="ECO:0000259" key="13">
    <source>
        <dbReference type="PROSITE" id="PS50262"/>
    </source>
</evidence>
<dbReference type="OrthoDB" id="9709639at2759"/>
<feature type="transmembrane region" description="Helical" evidence="12">
    <location>
        <begin position="270"/>
        <end position="287"/>
    </location>
</feature>
<comment type="subcellular location">
    <subcellularLocation>
        <location evidence="1">Cell membrane</location>
        <topology evidence="1">Multi-pass membrane protein</topology>
    </subcellularLocation>
</comment>
<dbReference type="FunFam" id="1.20.1070.10:FF:000010">
    <property type="entry name" value="Olfactory receptor"/>
    <property type="match status" value="1"/>
</dbReference>
<comment type="caution">
    <text evidence="14">The sequence shown here is derived from an EMBL/GenBank/DDBJ whole genome shotgun (WGS) entry which is preliminary data.</text>
</comment>
<dbReference type="InterPro" id="IPR017452">
    <property type="entry name" value="GPCR_Rhodpsn_7TM"/>
</dbReference>
<keyword evidence="9" id="KW-0675">Receptor</keyword>
<dbReference type="Proteomes" id="UP000770717">
    <property type="component" value="Unassembled WGS sequence"/>
</dbReference>
<evidence type="ECO:0000256" key="8">
    <source>
        <dbReference type="ARBA" id="ARBA00023136"/>
    </source>
</evidence>
<name>A0A8J6JLS9_ELECQ</name>
<evidence type="ECO:0000313" key="14">
    <source>
        <dbReference type="EMBL" id="KAG9468153.1"/>
    </source>
</evidence>
<dbReference type="InterPro" id="IPR000725">
    <property type="entry name" value="Olfact_rcpt"/>
</dbReference>
<dbReference type="GO" id="GO:0004984">
    <property type="term" value="F:olfactory receptor activity"/>
    <property type="evidence" value="ECO:0007669"/>
    <property type="project" value="InterPro"/>
</dbReference>
<evidence type="ECO:0000256" key="11">
    <source>
        <dbReference type="ARBA" id="ARBA00023224"/>
    </source>
</evidence>
<evidence type="ECO:0000256" key="5">
    <source>
        <dbReference type="ARBA" id="ARBA00022725"/>
    </source>
</evidence>
<sequence>MNSTIVSEFILLGFPMAPHLRIFSLCLILLSYTFTVMGNLVIIYLVFSDTRLHFPMYYFLCNLAVMDICFINTVVPGMLKGFLHQGVHISLGSCLTQFFVYFLVGTAEFFLFAVMSFDRYLAICHPLRYPMVMHRYMCIQLIAGLWLGSFSTIVLPCVLTFKLKFCNNLIDNFFCDASPLLKNSCTDTTMIELLSLLGASTLYISVLVTLISYFKIVLATLKIKAGDGRGKAFSTCSSHAIVVTLIYSSCIFLYAKPAKGQGANLNKKVAILNTVVVPLLNPFIYTLRNQTVRRSLSDILLSYSKTRKSHVK</sequence>
<dbReference type="AlphaFoldDB" id="A0A8J6JLS9"/>
<dbReference type="GO" id="GO:0005886">
    <property type="term" value="C:plasma membrane"/>
    <property type="evidence" value="ECO:0007669"/>
    <property type="project" value="UniProtKB-SubCell"/>
</dbReference>
<keyword evidence="2" id="KW-1003">Cell membrane</keyword>
<dbReference type="PANTHER" id="PTHR26454:SF18">
    <property type="entry name" value="OLFACTORY RECEPTOR 6C76"/>
    <property type="match status" value="1"/>
</dbReference>
<keyword evidence="5" id="KW-0552">Olfaction</keyword>
<evidence type="ECO:0000256" key="12">
    <source>
        <dbReference type="SAM" id="Phobius"/>
    </source>
</evidence>
<feature type="transmembrane region" description="Helical" evidence="12">
    <location>
        <begin position="20"/>
        <end position="47"/>
    </location>
</feature>
<evidence type="ECO:0000256" key="10">
    <source>
        <dbReference type="ARBA" id="ARBA00023180"/>
    </source>
</evidence>
<feature type="transmembrane region" description="Helical" evidence="12">
    <location>
        <begin position="202"/>
        <end position="221"/>
    </location>
</feature>
<keyword evidence="6 12" id="KW-1133">Transmembrane helix</keyword>
<feature type="domain" description="G-protein coupled receptors family 1 profile" evidence="13">
    <location>
        <begin position="38"/>
        <end position="285"/>
    </location>
</feature>
<feature type="transmembrane region" description="Helical" evidence="12">
    <location>
        <begin position="98"/>
        <end position="117"/>
    </location>
</feature>
<protein>
    <recommendedName>
        <fullName evidence="13">G-protein coupled receptors family 1 profile domain-containing protein</fullName>
    </recommendedName>
</protein>